<organism evidence="1 2">
    <name type="scientific">Roseobacter sinensis</name>
    <dbReference type="NCBI Taxonomy" id="2931391"/>
    <lineage>
        <taxon>Bacteria</taxon>
        <taxon>Pseudomonadati</taxon>
        <taxon>Pseudomonadota</taxon>
        <taxon>Alphaproteobacteria</taxon>
        <taxon>Rhodobacterales</taxon>
        <taxon>Roseobacteraceae</taxon>
        <taxon>Roseobacter</taxon>
    </lineage>
</organism>
<dbReference type="EMBL" id="JALIEB010000005">
    <property type="protein sequence ID" value="MCV3271755.1"/>
    <property type="molecule type" value="Genomic_DNA"/>
</dbReference>
<gene>
    <name evidence="1" type="ORF">MUB52_09975</name>
</gene>
<evidence type="ECO:0000313" key="1">
    <source>
        <dbReference type="EMBL" id="MCV3271755.1"/>
    </source>
</evidence>
<dbReference type="Gene3D" id="1.10.3450.10">
    <property type="entry name" value="TTHA0068-like"/>
    <property type="match status" value="1"/>
</dbReference>
<comment type="caution">
    <text evidence="1">The sequence shown here is derived from an EMBL/GenBank/DDBJ whole genome shotgun (WGS) entry which is preliminary data.</text>
</comment>
<dbReference type="Proteomes" id="UP001208690">
    <property type="component" value="Unassembled WGS sequence"/>
</dbReference>
<proteinExistence type="predicted"/>
<accession>A0ABT3BDW2</accession>
<evidence type="ECO:0000313" key="2">
    <source>
        <dbReference type="Proteomes" id="UP001208690"/>
    </source>
</evidence>
<reference evidence="1 2" key="1">
    <citation type="submission" date="2022-04" db="EMBL/GenBank/DDBJ databases">
        <title>Roseobacter sp. WL0113 is a bacterium isolated from neritic sediment.</title>
        <authorList>
            <person name="Wang L."/>
            <person name="He W."/>
            <person name="Zhang D.-F."/>
        </authorList>
    </citation>
    <scope>NUCLEOTIDE SEQUENCE [LARGE SCALE GENOMIC DNA]</scope>
    <source>
        <strain evidence="1 2">WL0113</strain>
    </source>
</reference>
<name>A0ABT3BDW2_9RHOB</name>
<protein>
    <submittedName>
        <fullName evidence="1">DUF309 domain-containing protein</fullName>
    </submittedName>
</protein>
<sequence length="154" mass="17240">MLRWPELSADLRPPHAYVPGRTARHPEGWFDHIKASAQDTATPDALRHTAAFRTGLAYLGAGYFWECHEVLEAIWLRTPDPSPERELVQALIQLANARLKLAMRRPKAAGRLCDMSAAHLSRCAGQATVLGVGIVDLQAEVDQTRYDLNMHYKL</sequence>
<dbReference type="InterPro" id="IPR023203">
    <property type="entry name" value="TTHA0068_sf"/>
</dbReference>
<dbReference type="SUPFAM" id="SSF140663">
    <property type="entry name" value="TTHA0068-like"/>
    <property type="match status" value="1"/>
</dbReference>
<dbReference type="RefSeq" id="WP_263844073.1">
    <property type="nucleotide sequence ID" value="NZ_JALIEB010000005.1"/>
</dbReference>
<dbReference type="Pfam" id="PF03745">
    <property type="entry name" value="DUF309"/>
    <property type="match status" value="1"/>
</dbReference>
<dbReference type="InterPro" id="IPR005500">
    <property type="entry name" value="DUF309"/>
</dbReference>
<keyword evidence="2" id="KW-1185">Reference proteome</keyword>